<name>A0ACB9FJ90_ARCLA</name>
<protein>
    <submittedName>
        <fullName evidence="1">Uncharacterized protein</fullName>
    </submittedName>
</protein>
<organism evidence="1 2">
    <name type="scientific">Arctium lappa</name>
    <name type="common">Greater burdock</name>
    <name type="synonym">Lappa major</name>
    <dbReference type="NCBI Taxonomy" id="4217"/>
    <lineage>
        <taxon>Eukaryota</taxon>
        <taxon>Viridiplantae</taxon>
        <taxon>Streptophyta</taxon>
        <taxon>Embryophyta</taxon>
        <taxon>Tracheophyta</taxon>
        <taxon>Spermatophyta</taxon>
        <taxon>Magnoliopsida</taxon>
        <taxon>eudicotyledons</taxon>
        <taxon>Gunneridae</taxon>
        <taxon>Pentapetalae</taxon>
        <taxon>asterids</taxon>
        <taxon>campanulids</taxon>
        <taxon>Asterales</taxon>
        <taxon>Asteraceae</taxon>
        <taxon>Carduoideae</taxon>
        <taxon>Cardueae</taxon>
        <taxon>Arctiinae</taxon>
        <taxon>Arctium</taxon>
    </lineage>
</organism>
<sequence length="948" mass="107534">MAGLEFMDDHNELAMLQKPKQAEGFEQITIDGNQVIQSRVCDKPITVSEGCIRTHLRLDDPSGISSLPKDDLFEEIGRMGYEGPTEHCISRKTTGWSEFNSTIAYALVCLATSRKFNFSQMILNDLLSNLDIKTKTKRFYMYPRFVQEVLHNELTDLPSFQEVYVSKPPKGKVFSNMKRPSKDFSGQDTPLFSTMIGVSHSHCKTSGSKPTSDQPTDDLPTPFISINPPQIPIVKPISPITKTYIRKKVQKVPSLSVSLPQKPASPLMEHSQLENIQRETIGVSRNPKKVLSKEKEEHVGSKAHTTDFAQGVDQDSVNIAKTFPTTTLGEQSSKGPMYQETTGVEGASDRQKASTKRSKDPSRVVKTPKRGEDRYNCEELMDTLSTISLEVHNQDLEIKELKKVITSQQVQISKLKKMVLKLVHKKKKTKFVLKKRNIDHDASKKGETQEDESEKKSPVGMESQFKGEIGAETEKEVVETAHAAETEQAAETFVKAAEIGKATVTESAAETIELAVETENVAAETGLSVEEIEIAETLVRAKIDTPKATQKAKGVVIKEGRSDKKRKEVSEAEAKRKGKEKVVEPVKPSKKSSQIKLDEEIAKKMQEDIEKEEEIQTAKDRQIALDLSTKLNEEYQKSLKLAAKKVTMKASRQRQPSKTRERQPSKTFLAAQERRKMINFLKSEEGTPTKEKTEVKKEESLAQKIGAIKRKKSIATKKQAKRARIEEVDKEKEKQNQEPPSQQSEQPRQPEEHFELYMTITDEEPVKVDPISVEAPEIIHWDTLVDKRTEYFRIKRMGDYYEVYATWGKIIRSCTRVDLEEMYKVGLNLYGDLLKGAGMNIKKMAMEYLCMMFDPERVQYVIKDLHLENGFKRIDNWMLFERSGVYAITIDKSYHEYYLVDKVYDHSKAKLQGMLRGKLVCPKGSEMARIVIRRTINQSLGLDPNLGN</sequence>
<evidence type="ECO:0000313" key="1">
    <source>
        <dbReference type="EMBL" id="KAI3771157.1"/>
    </source>
</evidence>
<dbReference type="Proteomes" id="UP001055879">
    <property type="component" value="Linkage Group LG01"/>
</dbReference>
<accession>A0ACB9FJ90</accession>
<gene>
    <name evidence="1" type="ORF">L6452_02315</name>
</gene>
<reference evidence="2" key="1">
    <citation type="journal article" date="2022" name="Mol. Ecol. Resour.">
        <title>The genomes of chicory, endive, great burdock and yacon provide insights into Asteraceae palaeo-polyploidization history and plant inulin production.</title>
        <authorList>
            <person name="Fan W."/>
            <person name="Wang S."/>
            <person name="Wang H."/>
            <person name="Wang A."/>
            <person name="Jiang F."/>
            <person name="Liu H."/>
            <person name="Zhao H."/>
            <person name="Xu D."/>
            <person name="Zhang Y."/>
        </authorList>
    </citation>
    <scope>NUCLEOTIDE SEQUENCE [LARGE SCALE GENOMIC DNA]</scope>
    <source>
        <strain evidence="2">cv. Niubang</strain>
    </source>
</reference>
<evidence type="ECO:0000313" key="2">
    <source>
        <dbReference type="Proteomes" id="UP001055879"/>
    </source>
</evidence>
<dbReference type="EMBL" id="CM042047">
    <property type="protein sequence ID" value="KAI3771157.1"/>
    <property type="molecule type" value="Genomic_DNA"/>
</dbReference>
<proteinExistence type="predicted"/>
<comment type="caution">
    <text evidence="1">The sequence shown here is derived from an EMBL/GenBank/DDBJ whole genome shotgun (WGS) entry which is preliminary data.</text>
</comment>
<keyword evidence="2" id="KW-1185">Reference proteome</keyword>
<reference evidence="1 2" key="2">
    <citation type="journal article" date="2022" name="Mol. Ecol. Resour.">
        <title>The genomes of chicory, endive, great burdock and yacon provide insights into Asteraceae paleo-polyploidization history and plant inulin production.</title>
        <authorList>
            <person name="Fan W."/>
            <person name="Wang S."/>
            <person name="Wang H."/>
            <person name="Wang A."/>
            <person name="Jiang F."/>
            <person name="Liu H."/>
            <person name="Zhao H."/>
            <person name="Xu D."/>
            <person name="Zhang Y."/>
        </authorList>
    </citation>
    <scope>NUCLEOTIDE SEQUENCE [LARGE SCALE GENOMIC DNA]</scope>
    <source>
        <strain evidence="2">cv. Niubang</strain>
    </source>
</reference>